<dbReference type="OrthoDB" id="41238at2759"/>
<sequence length="246" mass="27663">MEADVGFCFPIRELTSDLVKLKLFDPIRHSKTFIDQTADKPEIFAHMPIGPFADVEEFQTKYFYPQVCRNNTRVAFAIIDKTTPGPPEDGGALAGIVTYSYASVDNQLLEIAFMVVFPAFQRTHVTTHTVGLMLQYALDPPDGSDPSKGGLGLRKVLWQTATTNAASRATAKKMGFEQEGILRWDRVFPDAVQRKKQGNGKEMPAHADKKALGRDTVYCGLCWDEWENGKRQMVQQLMDSFLHKQE</sequence>
<dbReference type="Gene3D" id="3.40.630.30">
    <property type="match status" value="1"/>
</dbReference>
<dbReference type="EMBL" id="KK207843">
    <property type="protein sequence ID" value="EZF52688.1"/>
    <property type="molecule type" value="Genomic_DNA"/>
</dbReference>
<dbReference type="InterPro" id="IPR016181">
    <property type="entry name" value="Acyl_CoA_acyltransferase"/>
</dbReference>
<dbReference type="HOGENOM" id="CLU_078023_0_0_1"/>
<dbReference type="InterPro" id="IPR000182">
    <property type="entry name" value="GNAT_dom"/>
</dbReference>
<proteinExistence type="predicted"/>
<dbReference type="GO" id="GO:1990189">
    <property type="term" value="F:protein N-terminal-serine acetyltransferase activity"/>
    <property type="evidence" value="ECO:0007669"/>
    <property type="project" value="TreeGrafter"/>
</dbReference>
<evidence type="ECO:0000313" key="2">
    <source>
        <dbReference type="EMBL" id="EZF52688.1"/>
    </source>
</evidence>
<feature type="domain" description="N-acetyltransferase" evidence="1">
    <location>
        <begin position="53"/>
        <end position="177"/>
    </location>
</feature>
<dbReference type="Pfam" id="PF13302">
    <property type="entry name" value="Acetyltransf_3"/>
    <property type="match status" value="1"/>
</dbReference>
<protein>
    <recommendedName>
        <fullName evidence="1">N-acetyltransferase domain-containing protein</fullName>
    </recommendedName>
</protein>
<dbReference type="PANTHER" id="PTHR43441">
    <property type="entry name" value="RIBOSOMAL-PROTEIN-SERINE ACETYLTRANSFERASE"/>
    <property type="match status" value="1"/>
</dbReference>
<organism evidence="2">
    <name type="scientific">Trichophyton rubrum CBS 288.86</name>
    <dbReference type="NCBI Taxonomy" id="1215330"/>
    <lineage>
        <taxon>Eukaryota</taxon>
        <taxon>Fungi</taxon>
        <taxon>Dikarya</taxon>
        <taxon>Ascomycota</taxon>
        <taxon>Pezizomycotina</taxon>
        <taxon>Eurotiomycetes</taxon>
        <taxon>Eurotiomycetidae</taxon>
        <taxon>Onygenales</taxon>
        <taxon>Arthrodermataceae</taxon>
        <taxon>Trichophyton</taxon>
    </lineage>
</organism>
<dbReference type="GO" id="GO:0008999">
    <property type="term" value="F:protein-N-terminal-alanine acetyltransferase activity"/>
    <property type="evidence" value="ECO:0007669"/>
    <property type="project" value="TreeGrafter"/>
</dbReference>
<accession>A0A022W3Q2</accession>
<dbReference type="Proteomes" id="UP000023758">
    <property type="component" value="Unassembled WGS sequence"/>
</dbReference>
<name>A0A022W3Q2_TRIRU</name>
<dbReference type="PANTHER" id="PTHR43441:SF5">
    <property type="entry name" value="FAMILY ACETYLTRANSFERASE, PUTATIVE-RELATED"/>
    <property type="match status" value="1"/>
</dbReference>
<evidence type="ECO:0000259" key="1">
    <source>
        <dbReference type="Pfam" id="PF13302"/>
    </source>
</evidence>
<dbReference type="InterPro" id="IPR051908">
    <property type="entry name" value="Ribosomal_N-acetyltransferase"/>
</dbReference>
<dbReference type="SUPFAM" id="SSF55729">
    <property type="entry name" value="Acyl-CoA N-acyltransferases (Nat)"/>
    <property type="match status" value="1"/>
</dbReference>
<gene>
    <name evidence="2" type="ORF">H103_04245</name>
</gene>
<dbReference type="AlphaFoldDB" id="A0A022W3Q2"/>
<reference evidence="2" key="1">
    <citation type="submission" date="2014-02" db="EMBL/GenBank/DDBJ databases">
        <title>The Genome Sequence of Trichophyton rubrum (morphotype fischeri) CBS 288.86.</title>
        <authorList>
            <consortium name="The Broad Institute Genomics Platform"/>
            <person name="Cuomo C.A."/>
            <person name="White T.C."/>
            <person name="Graser Y."/>
            <person name="Martinez-Rossi N."/>
            <person name="Heitman J."/>
            <person name="Young S.K."/>
            <person name="Zeng Q."/>
            <person name="Gargeya S."/>
            <person name="Abouelleil A."/>
            <person name="Alvarado L."/>
            <person name="Chapman S.B."/>
            <person name="Gainer-Dewar J."/>
            <person name="Goldberg J."/>
            <person name="Griggs A."/>
            <person name="Gujja S."/>
            <person name="Hansen M."/>
            <person name="Howarth C."/>
            <person name="Imamovic A."/>
            <person name="Larimer J."/>
            <person name="Martinez D."/>
            <person name="Murphy C."/>
            <person name="Pearson M.D."/>
            <person name="Persinoti G."/>
            <person name="Poon T."/>
            <person name="Priest M."/>
            <person name="Roberts A.D."/>
            <person name="Saif S."/>
            <person name="Shea T.D."/>
            <person name="Sykes S.N."/>
            <person name="Wortman J."/>
            <person name="Nusbaum C."/>
            <person name="Birren B."/>
        </authorList>
    </citation>
    <scope>NUCLEOTIDE SEQUENCE [LARGE SCALE GENOMIC DNA]</scope>
    <source>
        <strain evidence="2">CBS 288.86</strain>
    </source>
</reference>